<organism evidence="1">
    <name type="scientific">termite gut metagenome</name>
    <dbReference type="NCBI Taxonomy" id="433724"/>
    <lineage>
        <taxon>unclassified sequences</taxon>
        <taxon>metagenomes</taxon>
        <taxon>organismal metagenomes</taxon>
    </lineage>
</organism>
<gene>
    <name evidence="1" type="ORF">EZS27_023590</name>
</gene>
<reference evidence="1" key="1">
    <citation type="submission" date="2019-03" db="EMBL/GenBank/DDBJ databases">
        <title>Single cell metagenomics reveals metabolic interactions within the superorganism composed of flagellate Streblomastix strix and complex community of Bacteroidetes bacteria on its surface.</title>
        <authorList>
            <person name="Treitli S.C."/>
            <person name="Kolisko M."/>
            <person name="Husnik F."/>
            <person name="Keeling P."/>
            <person name="Hampl V."/>
        </authorList>
    </citation>
    <scope>NUCLEOTIDE SEQUENCE</scope>
    <source>
        <strain evidence="1">STM</strain>
    </source>
</reference>
<evidence type="ECO:0000313" key="1">
    <source>
        <dbReference type="EMBL" id="KAA6327423.1"/>
    </source>
</evidence>
<name>A0A5J4R435_9ZZZZ</name>
<dbReference type="AlphaFoldDB" id="A0A5J4R435"/>
<dbReference type="EMBL" id="SNRY01001995">
    <property type="protein sequence ID" value="KAA6327423.1"/>
    <property type="molecule type" value="Genomic_DNA"/>
</dbReference>
<sequence length="181" mass="21180">MLITNQNDLLTNRTSAIRSILEDIASKKINIQQRSLRPKIVFAVSDTFEKGQDYTDWRFRTSATNYKASYYEIWITNDNISYFLSKAYFHLYCIDDDYYKATPNGEYLLLHCDPDDDDLTHGIYKKNPHLHIKTAKHPLPHAHIALNLYSADQIYANLDEFSKSIKQSIKMINDQIINRLI</sequence>
<protein>
    <submittedName>
        <fullName evidence="1">Uncharacterized protein</fullName>
    </submittedName>
</protein>
<proteinExistence type="predicted"/>
<accession>A0A5J4R435</accession>
<comment type="caution">
    <text evidence="1">The sequence shown here is derived from an EMBL/GenBank/DDBJ whole genome shotgun (WGS) entry which is preliminary data.</text>
</comment>